<evidence type="ECO:0000256" key="1">
    <source>
        <dbReference type="SAM" id="MobiDB-lite"/>
    </source>
</evidence>
<feature type="compositionally biased region" description="Basic residues" evidence="1">
    <location>
        <begin position="25"/>
        <end position="35"/>
    </location>
</feature>
<evidence type="ECO:0000313" key="2">
    <source>
        <dbReference type="EnsemblMetazoa" id="ACOM029018-PA.1"/>
    </source>
</evidence>
<sequence>MNHLCRPVGETPRPHNSECAEEKKHLRAHTKRHHPQSGGRMNPADFDIVAKHVYTNVDRINRYLGQAKIGSKFLPNGTTPDPTDDLPGALLALSKEETAEQVKTANGFDPLERPNEDEIDTLFDAIRSRPSSGTNSNSTTTTNNNNAKAQRQGSCKKATGAAPLQQSRILNETNLIANTTTNANGSCSDLTGLINKTAKQPPIDVEALVEKLRQAIDLLGTIENSEITTVDLAQIRNQFRREWSSSVKACRNVDAWVEDFKRQSEGSHGSATVKKEPLITSELVKSMKQLQTKLHYALSVRKAEVLPDLTKTLSKEVFPLSEYLDMIDETIRQKQL</sequence>
<feature type="region of interest" description="Disordered" evidence="1">
    <location>
        <begin position="127"/>
        <end position="162"/>
    </location>
</feature>
<organism evidence="2">
    <name type="scientific">Anopheles coluzzii</name>
    <name type="common">African malaria mosquito</name>
    <dbReference type="NCBI Taxonomy" id="1518534"/>
    <lineage>
        <taxon>Eukaryota</taxon>
        <taxon>Metazoa</taxon>
        <taxon>Ecdysozoa</taxon>
        <taxon>Arthropoda</taxon>
        <taxon>Hexapoda</taxon>
        <taxon>Insecta</taxon>
        <taxon>Pterygota</taxon>
        <taxon>Neoptera</taxon>
        <taxon>Endopterygota</taxon>
        <taxon>Diptera</taxon>
        <taxon>Nematocera</taxon>
        <taxon>Culicoidea</taxon>
        <taxon>Culicidae</taxon>
        <taxon>Anophelinae</taxon>
        <taxon>Anopheles</taxon>
    </lineage>
</organism>
<dbReference type="EnsemblMetazoa" id="ACOM029018-RA">
    <property type="protein sequence ID" value="ACOM029018-PA.1"/>
    <property type="gene ID" value="ACOM029018"/>
</dbReference>
<dbReference type="AlphaFoldDB" id="A0A8W7PBM5"/>
<protein>
    <submittedName>
        <fullName evidence="2">Uncharacterized protein</fullName>
    </submittedName>
</protein>
<feature type="region of interest" description="Disordered" evidence="1">
    <location>
        <begin position="1"/>
        <end position="43"/>
    </location>
</feature>
<accession>A0A8W7PBM5</accession>
<name>A0A8W7PBM5_ANOCL</name>
<proteinExistence type="predicted"/>
<feature type="compositionally biased region" description="Low complexity" evidence="1">
    <location>
        <begin position="131"/>
        <end position="146"/>
    </location>
</feature>
<reference evidence="2" key="1">
    <citation type="submission" date="2022-08" db="UniProtKB">
        <authorList>
            <consortium name="EnsemblMetazoa"/>
        </authorList>
    </citation>
    <scope>IDENTIFICATION</scope>
</reference>
<dbReference type="VEuPathDB" id="VectorBase:ACON2_039305"/>
<feature type="compositionally biased region" description="Basic and acidic residues" evidence="1">
    <location>
        <begin position="12"/>
        <end position="24"/>
    </location>
</feature>
<dbReference type="Proteomes" id="UP000075882">
    <property type="component" value="Unassembled WGS sequence"/>
</dbReference>